<comment type="catalytic activity">
    <reaction evidence="15">
        <text>13,14-dihydro-15-oxo-PGF2alpha + NADP(+) = 15-oxoprostaglandin F2alpha + NADPH + H(+)</text>
        <dbReference type="Rhea" id="RHEA:50588"/>
        <dbReference type="ChEBI" id="CHEBI:15378"/>
        <dbReference type="ChEBI" id="CHEBI:57783"/>
        <dbReference type="ChEBI" id="CHEBI:58349"/>
        <dbReference type="ChEBI" id="CHEBI:133374"/>
        <dbReference type="ChEBI" id="CHEBI:133409"/>
    </reaction>
    <physiologicalReaction direction="right-to-left" evidence="15">
        <dbReference type="Rhea" id="RHEA:50590"/>
    </physiologicalReaction>
</comment>
<dbReference type="InterPro" id="IPR036291">
    <property type="entry name" value="NAD(P)-bd_dom_sf"/>
</dbReference>
<dbReference type="AlphaFoldDB" id="A0A9W7TWA4"/>
<evidence type="ECO:0000256" key="6">
    <source>
        <dbReference type="ARBA" id="ARBA00022490"/>
    </source>
</evidence>
<evidence type="ECO:0000256" key="1">
    <source>
        <dbReference type="ARBA" id="ARBA00004496"/>
    </source>
</evidence>
<dbReference type="InterPro" id="IPR013149">
    <property type="entry name" value="ADH-like_C"/>
</dbReference>
<keyword evidence="20" id="KW-1185">Reference proteome</keyword>
<dbReference type="InterPro" id="IPR037399">
    <property type="entry name" value="PTGR2"/>
</dbReference>
<dbReference type="SUPFAM" id="SSF50129">
    <property type="entry name" value="GroES-like"/>
    <property type="match status" value="2"/>
</dbReference>
<dbReference type="PANTHER" id="PTHR43205">
    <property type="entry name" value="PROSTAGLANDIN REDUCTASE"/>
    <property type="match status" value="1"/>
</dbReference>
<dbReference type="Pfam" id="PF16884">
    <property type="entry name" value="ADH_N_2"/>
    <property type="match status" value="1"/>
</dbReference>
<evidence type="ECO:0000256" key="11">
    <source>
        <dbReference type="ARBA" id="ARBA00045413"/>
    </source>
</evidence>
<dbReference type="PANTHER" id="PTHR43205:SF5">
    <property type="entry name" value="PROSTAGLANDIN REDUCTASE 2"/>
    <property type="match status" value="1"/>
</dbReference>
<evidence type="ECO:0000256" key="7">
    <source>
        <dbReference type="ARBA" id="ARBA00022857"/>
    </source>
</evidence>
<dbReference type="SUPFAM" id="SSF51735">
    <property type="entry name" value="NAD(P)-binding Rossmann-fold domains"/>
    <property type="match status" value="1"/>
</dbReference>
<evidence type="ECO:0000313" key="20">
    <source>
        <dbReference type="Proteomes" id="UP001059041"/>
    </source>
</evidence>
<evidence type="ECO:0000256" key="10">
    <source>
        <dbReference type="ARBA" id="ARBA00033119"/>
    </source>
</evidence>
<comment type="catalytic activity">
    <reaction evidence="13">
        <text>13,14-dihydro-15-oxo-prostaglandin E2 + NADP(+) = 15-oxoprostaglandin E2 + NADPH + H(+)</text>
        <dbReference type="Rhea" id="RHEA:11912"/>
        <dbReference type="ChEBI" id="CHEBI:15378"/>
        <dbReference type="ChEBI" id="CHEBI:57400"/>
        <dbReference type="ChEBI" id="CHEBI:57402"/>
        <dbReference type="ChEBI" id="CHEBI:57783"/>
        <dbReference type="ChEBI" id="CHEBI:58349"/>
        <dbReference type="EC" id="1.3.1.48"/>
    </reaction>
    <physiologicalReaction direction="right-to-left" evidence="13">
        <dbReference type="Rhea" id="RHEA:11914"/>
    </physiologicalReaction>
</comment>
<keyword evidence="8" id="KW-0560">Oxidoreductase</keyword>
<comment type="subcellular location">
    <subcellularLocation>
        <location evidence="1">Cytoplasm</location>
    </subcellularLocation>
</comment>
<evidence type="ECO:0000256" key="3">
    <source>
        <dbReference type="ARBA" id="ARBA00011245"/>
    </source>
</evidence>
<evidence type="ECO:0000256" key="14">
    <source>
        <dbReference type="ARBA" id="ARBA00047878"/>
    </source>
</evidence>
<organism evidence="19 20">
    <name type="scientific">Triplophysa rosa</name>
    <name type="common">Cave loach</name>
    <dbReference type="NCBI Taxonomy" id="992332"/>
    <lineage>
        <taxon>Eukaryota</taxon>
        <taxon>Metazoa</taxon>
        <taxon>Chordata</taxon>
        <taxon>Craniata</taxon>
        <taxon>Vertebrata</taxon>
        <taxon>Euteleostomi</taxon>
        <taxon>Actinopterygii</taxon>
        <taxon>Neopterygii</taxon>
        <taxon>Teleostei</taxon>
        <taxon>Ostariophysi</taxon>
        <taxon>Cypriniformes</taxon>
        <taxon>Nemacheilidae</taxon>
        <taxon>Triplophysa</taxon>
    </lineage>
</organism>
<sequence>MLKAKRVVLHSRPGKNGHPVPEDFRVEETVKPSELKEGEVLVRTLYLSVDPYMRCRMNDDTGADYLLPWRLEEPVDGGGVGIVEASKNKALSFGSIVTSFNWRWQSYDVMNGSLLHKVNPEMVNGHLSYFLGAVGMPGLTALLGVREKGHATPGTNQTMVVSGAAGACGSIAGQIGRLDGCERVVGICGSDQKCQTLVTELGFTSAINYKKGDISSALKEHCPKGIDIYFDNVGGPISDAVISQMNTDGHVILCGQISQYNKDVPYPPPLSEDTQDSLRFKNITRERFVVLNYMEKHKEGLLQLSHWVKTGQIKVLETVVNGIENMGDAFCSMMTGGNVGKQIVKISD</sequence>
<evidence type="ECO:0000256" key="9">
    <source>
        <dbReference type="ARBA" id="ARBA00023098"/>
    </source>
</evidence>
<feature type="domain" description="Alcohol dehydrogenase-like C-terminal" evidence="17">
    <location>
        <begin position="169"/>
        <end position="262"/>
    </location>
</feature>
<dbReference type="Gene3D" id="3.90.180.10">
    <property type="entry name" value="Medium-chain alcohol dehydrogenases, catalytic domain"/>
    <property type="match status" value="1"/>
</dbReference>
<proteinExistence type="inferred from homology"/>
<dbReference type="EC" id="1.3.1.48" evidence="4"/>
<protein>
    <recommendedName>
        <fullName evidence="5">Prostaglandin reductase 2</fullName>
        <ecNumber evidence="4">1.3.1.48</ecNumber>
    </recommendedName>
    <alternativeName>
        <fullName evidence="10">15-oxoprostaglandin 13-reductase</fullName>
    </alternativeName>
</protein>
<dbReference type="InterPro" id="IPR011032">
    <property type="entry name" value="GroES-like_sf"/>
</dbReference>
<dbReference type="Pfam" id="PF00107">
    <property type="entry name" value="ADH_zinc_N"/>
    <property type="match status" value="1"/>
</dbReference>
<comment type="subunit">
    <text evidence="3">Monomer.</text>
</comment>
<comment type="caution">
    <text evidence="19">The sequence shown here is derived from an EMBL/GenBank/DDBJ whole genome shotgun (WGS) entry which is preliminary data.</text>
</comment>
<reference evidence="19" key="1">
    <citation type="submission" date="2021-02" db="EMBL/GenBank/DDBJ databases">
        <title>Comparative genomics reveals that relaxation of natural selection precedes convergent phenotypic evolution of cavefish.</title>
        <authorList>
            <person name="Peng Z."/>
        </authorList>
    </citation>
    <scope>NUCLEOTIDE SEQUENCE</scope>
    <source>
        <tissue evidence="19">Muscle</tissue>
    </source>
</reference>
<dbReference type="GO" id="GO:0047522">
    <property type="term" value="F:15-oxoprostaglandin 13-reductase [NAD(P)+] activity"/>
    <property type="evidence" value="ECO:0007669"/>
    <property type="project" value="UniProtKB-EC"/>
</dbReference>
<keyword evidence="6" id="KW-0963">Cytoplasm</keyword>
<evidence type="ECO:0000256" key="13">
    <source>
        <dbReference type="ARBA" id="ARBA00047834"/>
    </source>
</evidence>
<keyword evidence="7" id="KW-0521">NADP</keyword>
<dbReference type="GO" id="GO:0006693">
    <property type="term" value="P:prostaglandin metabolic process"/>
    <property type="evidence" value="ECO:0007669"/>
    <property type="project" value="InterPro"/>
</dbReference>
<evidence type="ECO:0000256" key="12">
    <source>
        <dbReference type="ARBA" id="ARBA00047581"/>
    </source>
</evidence>
<comment type="catalytic activity">
    <reaction evidence="14">
        <text>13,14-dihydro-15-oxo-prostaglandin F1alpha + NADP(+) = 15-oxoprostaglandin F1alpha + NADPH + H(+)</text>
        <dbReference type="Rhea" id="RHEA:50592"/>
        <dbReference type="ChEBI" id="CHEBI:15378"/>
        <dbReference type="ChEBI" id="CHEBI:57783"/>
        <dbReference type="ChEBI" id="CHEBI:58349"/>
        <dbReference type="ChEBI" id="CHEBI:79072"/>
        <dbReference type="ChEBI" id="CHEBI:133411"/>
    </reaction>
    <physiologicalReaction direction="right-to-left" evidence="14">
        <dbReference type="Rhea" id="RHEA:50594"/>
    </physiologicalReaction>
</comment>
<dbReference type="GO" id="GO:0005737">
    <property type="term" value="C:cytoplasm"/>
    <property type="evidence" value="ECO:0007669"/>
    <property type="project" value="UniProtKB-SubCell"/>
</dbReference>
<evidence type="ECO:0000259" key="17">
    <source>
        <dbReference type="Pfam" id="PF00107"/>
    </source>
</evidence>
<dbReference type="EMBL" id="JAFHDT010000010">
    <property type="protein sequence ID" value="KAI7804837.1"/>
    <property type="molecule type" value="Genomic_DNA"/>
</dbReference>
<evidence type="ECO:0000313" key="19">
    <source>
        <dbReference type="EMBL" id="KAI7804837.1"/>
    </source>
</evidence>
<dbReference type="InterPro" id="IPR041694">
    <property type="entry name" value="ADH_N_2"/>
</dbReference>
<evidence type="ECO:0000256" key="16">
    <source>
        <dbReference type="ARBA" id="ARBA00049070"/>
    </source>
</evidence>
<comment type="function">
    <text evidence="11">Functions as 15-oxo-prostaglandin 13-reductase and acts on 15-keto-PGE1, 15-keto-PGE2, 15-keto-PGE1-alpha and 15-keto-PGE2-alpha with highest activity towards 15-keto-PGE2. Overexpression represses transcriptional activity of PPARG and inhibits adipocyte differentiation.</text>
</comment>
<evidence type="ECO:0000256" key="15">
    <source>
        <dbReference type="ARBA" id="ARBA00048290"/>
    </source>
</evidence>
<evidence type="ECO:0000256" key="8">
    <source>
        <dbReference type="ARBA" id="ARBA00023002"/>
    </source>
</evidence>
<dbReference type="Gene3D" id="3.40.50.720">
    <property type="entry name" value="NAD(P)-binding Rossmann-like Domain"/>
    <property type="match status" value="1"/>
</dbReference>
<feature type="domain" description="Oxidoreductase N-terminal" evidence="18">
    <location>
        <begin position="5"/>
        <end position="118"/>
    </location>
</feature>
<dbReference type="InterPro" id="IPR045010">
    <property type="entry name" value="MDR_fam"/>
</dbReference>
<dbReference type="CDD" id="cd08293">
    <property type="entry name" value="PTGR2"/>
    <property type="match status" value="1"/>
</dbReference>
<keyword evidence="9" id="KW-0443">Lipid metabolism</keyword>
<dbReference type="FunFam" id="3.40.50.720:FF:000121">
    <property type="entry name" value="Prostaglandin reductase 2"/>
    <property type="match status" value="1"/>
</dbReference>
<comment type="similarity">
    <text evidence="2">Belongs to the NADP-dependent oxidoreductase L4BD family.</text>
</comment>
<evidence type="ECO:0000256" key="5">
    <source>
        <dbReference type="ARBA" id="ARBA00020652"/>
    </source>
</evidence>
<dbReference type="OrthoDB" id="809632at2759"/>
<evidence type="ECO:0000256" key="4">
    <source>
        <dbReference type="ARBA" id="ARBA00011981"/>
    </source>
</evidence>
<accession>A0A9W7TWA4</accession>
<gene>
    <name evidence="19" type="ORF">IRJ41_020786</name>
</gene>
<evidence type="ECO:0000256" key="2">
    <source>
        <dbReference type="ARBA" id="ARBA00010460"/>
    </source>
</evidence>
<evidence type="ECO:0000259" key="18">
    <source>
        <dbReference type="Pfam" id="PF16884"/>
    </source>
</evidence>
<name>A0A9W7TWA4_TRIRA</name>
<comment type="catalytic activity">
    <reaction evidence="16">
        <text>13,14-dihydro-15-oxo-prostaglandin E1 + NADP(+) = 15-oxoprostaglandin E1 + NADPH + H(+)</text>
        <dbReference type="Rhea" id="RHEA:50584"/>
        <dbReference type="ChEBI" id="CHEBI:15378"/>
        <dbReference type="ChEBI" id="CHEBI:57401"/>
        <dbReference type="ChEBI" id="CHEBI:57783"/>
        <dbReference type="ChEBI" id="CHEBI:58349"/>
        <dbReference type="ChEBI" id="CHEBI:133408"/>
    </reaction>
    <physiologicalReaction direction="right-to-left" evidence="16">
        <dbReference type="Rhea" id="RHEA:50586"/>
    </physiologicalReaction>
</comment>
<comment type="catalytic activity">
    <reaction evidence="12">
        <text>13,14-dihydro-15-oxo-prostaglandin E2 + NAD(+) = 15-oxoprostaglandin E2 + NADH + H(+)</text>
        <dbReference type="Rhea" id="RHEA:11916"/>
        <dbReference type="ChEBI" id="CHEBI:15378"/>
        <dbReference type="ChEBI" id="CHEBI:57400"/>
        <dbReference type="ChEBI" id="CHEBI:57402"/>
        <dbReference type="ChEBI" id="CHEBI:57540"/>
        <dbReference type="ChEBI" id="CHEBI:57945"/>
        <dbReference type="EC" id="1.3.1.48"/>
    </reaction>
    <physiologicalReaction direction="right-to-left" evidence="12">
        <dbReference type="Rhea" id="RHEA:11918"/>
    </physiologicalReaction>
</comment>
<dbReference type="Proteomes" id="UP001059041">
    <property type="component" value="Linkage Group LG10"/>
</dbReference>